<evidence type="ECO:0000313" key="2">
    <source>
        <dbReference type="Proteomes" id="UP000813462"/>
    </source>
</evidence>
<proteinExistence type="predicted"/>
<protein>
    <submittedName>
        <fullName evidence="1">Uncharacterized protein</fullName>
    </submittedName>
</protein>
<comment type="caution">
    <text evidence="1">The sequence shown here is derived from an EMBL/GenBank/DDBJ whole genome shotgun (WGS) entry which is preliminary data.</text>
</comment>
<gene>
    <name evidence="1" type="ORF">FEM48_Zijuj01G0221600</name>
</gene>
<sequence length="119" mass="13950">MLPKLKILKLMDMASLRNICQWTSGWPVLESSEINLRRNYSRINSFFSRNSKHVQTLKFWQERTAGPGLPPCVIAILDRLATFMVLDHPFWHSWSSTIHHTILDRLLQYCGHQRLCFGP</sequence>
<reference evidence="1" key="1">
    <citation type="journal article" date="2021" name="Front. Plant Sci.">
        <title>Chromosome-Scale Genome Assembly for Chinese Sour Jujube and Insights Into Its Genome Evolution and Domestication Signature.</title>
        <authorList>
            <person name="Shen L.-Y."/>
            <person name="Luo H."/>
            <person name="Wang X.-L."/>
            <person name="Wang X.-M."/>
            <person name="Qiu X.-J."/>
            <person name="Liu H."/>
            <person name="Zhou S.-S."/>
            <person name="Jia K.-H."/>
            <person name="Nie S."/>
            <person name="Bao Y.-T."/>
            <person name="Zhang R.-G."/>
            <person name="Yun Q.-Z."/>
            <person name="Chai Y.-H."/>
            <person name="Lu J.-Y."/>
            <person name="Li Y."/>
            <person name="Zhao S.-W."/>
            <person name="Mao J.-F."/>
            <person name="Jia S.-G."/>
            <person name="Mao Y.-M."/>
        </authorList>
    </citation>
    <scope>NUCLEOTIDE SEQUENCE</scope>
    <source>
        <strain evidence="1">AT0</strain>
        <tissue evidence="1">Leaf</tissue>
    </source>
</reference>
<dbReference type="EMBL" id="JAEACU010000001">
    <property type="protein sequence ID" value="KAH7546631.1"/>
    <property type="molecule type" value="Genomic_DNA"/>
</dbReference>
<name>A0A978W3U7_ZIZJJ</name>
<dbReference type="Proteomes" id="UP000813462">
    <property type="component" value="Unassembled WGS sequence"/>
</dbReference>
<evidence type="ECO:0000313" key="1">
    <source>
        <dbReference type="EMBL" id="KAH7546631.1"/>
    </source>
</evidence>
<accession>A0A978W3U7</accession>
<dbReference type="AlphaFoldDB" id="A0A978W3U7"/>
<organism evidence="1 2">
    <name type="scientific">Ziziphus jujuba var. spinosa</name>
    <dbReference type="NCBI Taxonomy" id="714518"/>
    <lineage>
        <taxon>Eukaryota</taxon>
        <taxon>Viridiplantae</taxon>
        <taxon>Streptophyta</taxon>
        <taxon>Embryophyta</taxon>
        <taxon>Tracheophyta</taxon>
        <taxon>Spermatophyta</taxon>
        <taxon>Magnoliopsida</taxon>
        <taxon>eudicotyledons</taxon>
        <taxon>Gunneridae</taxon>
        <taxon>Pentapetalae</taxon>
        <taxon>rosids</taxon>
        <taxon>fabids</taxon>
        <taxon>Rosales</taxon>
        <taxon>Rhamnaceae</taxon>
        <taxon>Paliureae</taxon>
        <taxon>Ziziphus</taxon>
    </lineage>
</organism>